<reference evidence="1" key="1">
    <citation type="submission" date="2014-11" db="EMBL/GenBank/DDBJ databases">
        <authorList>
            <person name="Amaro Gonzalez C."/>
        </authorList>
    </citation>
    <scope>NUCLEOTIDE SEQUENCE</scope>
</reference>
<accession>A0A0E9W4P0</accession>
<reference evidence="1" key="2">
    <citation type="journal article" date="2015" name="Fish Shellfish Immunol.">
        <title>Early steps in the European eel (Anguilla anguilla)-Vibrio vulnificus interaction in the gills: Role of the RtxA13 toxin.</title>
        <authorList>
            <person name="Callol A."/>
            <person name="Pajuelo D."/>
            <person name="Ebbesson L."/>
            <person name="Teles M."/>
            <person name="MacKenzie S."/>
            <person name="Amaro C."/>
        </authorList>
    </citation>
    <scope>NUCLEOTIDE SEQUENCE</scope>
</reference>
<name>A0A0E9W4P0_ANGAN</name>
<sequence>MQLIHKIGYSIAIATIIYSQLSPNRQF</sequence>
<protein>
    <submittedName>
        <fullName evidence="1">Uncharacterized protein</fullName>
    </submittedName>
</protein>
<dbReference type="AlphaFoldDB" id="A0A0E9W4P0"/>
<dbReference type="EMBL" id="GBXM01023248">
    <property type="protein sequence ID" value="JAH85329.1"/>
    <property type="molecule type" value="Transcribed_RNA"/>
</dbReference>
<proteinExistence type="predicted"/>
<evidence type="ECO:0000313" key="1">
    <source>
        <dbReference type="EMBL" id="JAH85329.1"/>
    </source>
</evidence>
<organism evidence="1">
    <name type="scientific">Anguilla anguilla</name>
    <name type="common">European freshwater eel</name>
    <name type="synonym">Muraena anguilla</name>
    <dbReference type="NCBI Taxonomy" id="7936"/>
    <lineage>
        <taxon>Eukaryota</taxon>
        <taxon>Metazoa</taxon>
        <taxon>Chordata</taxon>
        <taxon>Craniata</taxon>
        <taxon>Vertebrata</taxon>
        <taxon>Euteleostomi</taxon>
        <taxon>Actinopterygii</taxon>
        <taxon>Neopterygii</taxon>
        <taxon>Teleostei</taxon>
        <taxon>Anguilliformes</taxon>
        <taxon>Anguillidae</taxon>
        <taxon>Anguilla</taxon>
    </lineage>
</organism>